<feature type="region of interest" description="Disordered" evidence="1">
    <location>
        <begin position="177"/>
        <end position="197"/>
    </location>
</feature>
<dbReference type="PANTHER" id="PTHR10285">
    <property type="entry name" value="URIDINE KINASE"/>
    <property type="match status" value="1"/>
</dbReference>
<dbReference type="SUPFAM" id="SSF52540">
    <property type="entry name" value="P-loop containing nucleoside triphosphate hydrolases"/>
    <property type="match status" value="1"/>
</dbReference>
<accession>A0A2A6FU58</accession>
<gene>
    <name evidence="2" type="ORF">B5766_03080</name>
</gene>
<keyword evidence="2" id="KW-0808">Transferase</keyword>
<dbReference type="GO" id="GO:0016301">
    <property type="term" value="F:kinase activity"/>
    <property type="evidence" value="ECO:0007669"/>
    <property type="project" value="UniProtKB-KW"/>
</dbReference>
<proteinExistence type="predicted"/>
<dbReference type="InterPro" id="IPR027417">
    <property type="entry name" value="P-loop_NTPase"/>
</dbReference>
<protein>
    <submittedName>
        <fullName evidence="2">Nucleoside/nucleotide kinase family protein</fullName>
    </submittedName>
</protein>
<dbReference type="EMBL" id="NAEP01000023">
    <property type="protein sequence ID" value="PDQ36188.1"/>
    <property type="molecule type" value="Genomic_DNA"/>
</dbReference>
<dbReference type="Proteomes" id="UP000219994">
    <property type="component" value="Unassembled WGS sequence"/>
</dbReference>
<reference evidence="3" key="1">
    <citation type="submission" date="2017-03" db="EMBL/GenBank/DDBJ databases">
        <authorList>
            <person name="Lund M.B."/>
        </authorList>
    </citation>
    <scope>NUCLEOTIDE SEQUENCE [LARGE SCALE GENOMIC DNA]</scope>
</reference>
<dbReference type="Pfam" id="PF03308">
    <property type="entry name" value="MeaB"/>
    <property type="match status" value="1"/>
</dbReference>
<name>A0A2A6FU58_9MICO</name>
<dbReference type="NCBIfam" id="NF006743">
    <property type="entry name" value="PRK09270.1-2"/>
    <property type="match status" value="1"/>
</dbReference>
<comment type="caution">
    <text evidence="2">The sequence shown here is derived from an EMBL/GenBank/DDBJ whole genome shotgun (WGS) entry which is preliminary data.</text>
</comment>
<dbReference type="AlphaFoldDB" id="A0A2A6FU58"/>
<evidence type="ECO:0000313" key="3">
    <source>
        <dbReference type="Proteomes" id="UP000219994"/>
    </source>
</evidence>
<dbReference type="Gene3D" id="3.40.50.300">
    <property type="entry name" value="P-loop containing nucleotide triphosphate hydrolases"/>
    <property type="match status" value="2"/>
</dbReference>
<organism evidence="2 3">
    <name type="scientific">Candidatus Lumbricidiphila eiseniae</name>
    <dbReference type="NCBI Taxonomy" id="1969409"/>
    <lineage>
        <taxon>Bacteria</taxon>
        <taxon>Bacillati</taxon>
        <taxon>Actinomycetota</taxon>
        <taxon>Actinomycetes</taxon>
        <taxon>Micrococcales</taxon>
        <taxon>Microbacteriaceae</taxon>
        <taxon>Candidatus Lumbricidiphila</taxon>
    </lineage>
</organism>
<keyword evidence="2" id="KW-0418">Kinase</keyword>
<evidence type="ECO:0000313" key="2">
    <source>
        <dbReference type="EMBL" id="PDQ36188.1"/>
    </source>
</evidence>
<evidence type="ECO:0000256" key="1">
    <source>
        <dbReference type="SAM" id="MobiDB-lite"/>
    </source>
</evidence>
<sequence>MTETTFSELANRARALATEGARTVLGITGAPGAGKTTLAERLVCELGPEIAVLVSMDGYHLANTVLHDLNRHPRKGAWDTFDAHGYVQMIGRIRAQRDHVSQGTEGTIYAPHFRRDLEEPVGSAVAVRPETPLVITEGNYLLLDVEPWAQARRVIDHIWFLAPPESQRMDQLIRRHERFGRSPEEARERSRGSDQRNAELIVSTAARADLVVRLVD</sequence>